<dbReference type="Ensembl" id="ENSACIT00000015681.1">
    <property type="protein sequence ID" value="ENSACIP00000015272.1"/>
    <property type="gene ID" value="ENSACIG00000011863.1"/>
</dbReference>
<dbReference type="PROSITE" id="PS51225">
    <property type="entry name" value="MARVEL"/>
    <property type="match status" value="1"/>
</dbReference>
<dbReference type="InterPro" id="IPR008253">
    <property type="entry name" value="Marvel"/>
</dbReference>
<dbReference type="InterPro" id="IPR050578">
    <property type="entry name" value="MARVEL-CKLF_proteins"/>
</dbReference>
<dbReference type="GeneTree" id="ENSGT00940000157911"/>
<evidence type="ECO:0000313" key="9">
    <source>
        <dbReference type="Ensembl" id="ENSACIP00000015272.1"/>
    </source>
</evidence>
<evidence type="ECO:0000313" key="10">
    <source>
        <dbReference type="Proteomes" id="UP000261340"/>
    </source>
</evidence>
<keyword evidence="10" id="KW-1185">Reference proteome</keyword>
<comment type="subcellular location">
    <subcellularLocation>
        <location evidence="1">Membrane</location>
        <topology evidence="1">Multi-pass membrane protein</topology>
    </subcellularLocation>
</comment>
<keyword evidence="3 7" id="KW-1133">Transmembrane helix</keyword>
<organism evidence="9 10">
    <name type="scientific">Amphilophus citrinellus</name>
    <name type="common">Midas cichlid</name>
    <name type="synonym">Cichlasoma citrinellum</name>
    <dbReference type="NCBI Taxonomy" id="61819"/>
    <lineage>
        <taxon>Eukaryota</taxon>
        <taxon>Metazoa</taxon>
        <taxon>Chordata</taxon>
        <taxon>Craniata</taxon>
        <taxon>Vertebrata</taxon>
        <taxon>Euteleostomi</taxon>
        <taxon>Actinopterygii</taxon>
        <taxon>Neopterygii</taxon>
        <taxon>Teleostei</taxon>
        <taxon>Neoteleostei</taxon>
        <taxon>Acanthomorphata</taxon>
        <taxon>Ovalentaria</taxon>
        <taxon>Cichlomorphae</taxon>
        <taxon>Cichliformes</taxon>
        <taxon>Cichlidae</taxon>
        <taxon>New World cichlids</taxon>
        <taxon>Cichlasomatinae</taxon>
        <taxon>Heroini</taxon>
        <taxon>Amphilophus</taxon>
    </lineage>
</organism>
<dbReference type="Pfam" id="PF01284">
    <property type="entry name" value="MARVEL"/>
    <property type="match status" value="1"/>
</dbReference>
<feature type="transmembrane region" description="Helical" evidence="7">
    <location>
        <begin position="12"/>
        <end position="28"/>
    </location>
</feature>
<feature type="transmembrane region" description="Helical" evidence="7">
    <location>
        <begin position="40"/>
        <end position="66"/>
    </location>
</feature>
<dbReference type="Proteomes" id="UP000261340">
    <property type="component" value="Unplaced"/>
</dbReference>
<evidence type="ECO:0000256" key="5">
    <source>
        <dbReference type="PROSITE-ProRule" id="PRU00581"/>
    </source>
</evidence>
<proteinExistence type="predicted"/>
<dbReference type="PANTHER" id="PTHR22776">
    <property type="entry name" value="MARVEL-CONTAINING POTENTIAL LIPID RAFT-ASSOCIATED PROTEIN"/>
    <property type="match status" value="1"/>
</dbReference>
<dbReference type="GO" id="GO:0016020">
    <property type="term" value="C:membrane"/>
    <property type="evidence" value="ECO:0007669"/>
    <property type="project" value="UniProtKB-SubCell"/>
</dbReference>
<dbReference type="STRING" id="61819.ENSACIP00000015272"/>
<sequence>ASLHMLSLTSPDLLFLPQMLSFIAFILEETVNSCISCSPLYFFEFVSCTAFLFTLLLLILLSTPLYQKIGITSWPTVDLGYTGVICVLLFISSCVFASERGNLVQATVAVFGFLATAAFLVDFILMVKGRGIPFFSKDGKSGQSNGVPPSGEAQPETEKLNAANP</sequence>
<evidence type="ECO:0000259" key="8">
    <source>
        <dbReference type="PROSITE" id="PS51225"/>
    </source>
</evidence>
<reference evidence="9" key="1">
    <citation type="submission" date="2025-08" db="UniProtKB">
        <authorList>
            <consortium name="Ensembl"/>
        </authorList>
    </citation>
    <scope>IDENTIFICATION</scope>
</reference>
<keyword evidence="4 5" id="KW-0472">Membrane</keyword>
<evidence type="ECO:0000256" key="6">
    <source>
        <dbReference type="SAM" id="MobiDB-lite"/>
    </source>
</evidence>
<dbReference type="OMA" id="FIWKRRE"/>
<name>A0A3Q0RXW4_AMPCI</name>
<feature type="region of interest" description="Disordered" evidence="6">
    <location>
        <begin position="138"/>
        <end position="165"/>
    </location>
</feature>
<dbReference type="AlphaFoldDB" id="A0A3Q0RXW4"/>
<evidence type="ECO:0000256" key="2">
    <source>
        <dbReference type="ARBA" id="ARBA00022692"/>
    </source>
</evidence>
<accession>A0A3Q0RXW4</accession>
<feature type="transmembrane region" description="Helical" evidence="7">
    <location>
        <begin position="78"/>
        <end position="98"/>
    </location>
</feature>
<evidence type="ECO:0000256" key="4">
    <source>
        <dbReference type="ARBA" id="ARBA00023136"/>
    </source>
</evidence>
<evidence type="ECO:0000256" key="3">
    <source>
        <dbReference type="ARBA" id="ARBA00022989"/>
    </source>
</evidence>
<reference evidence="9" key="2">
    <citation type="submission" date="2025-09" db="UniProtKB">
        <authorList>
            <consortium name="Ensembl"/>
        </authorList>
    </citation>
    <scope>IDENTIFICATION</scope>
</reference>
<evidence type="ECO:0000256" key="7">
    <source>
        <dbReference type="SAM" id="Phobius"/>
    </source>
</evidence>
<feature type="domain" description="MARVEL" evidence="8">
    <location>
        <begin position="12"/>
        <end position="131"/>
    </location>
</feature>
<keyword evidence="2 5" id="KW-0812">Transmembrane</keyword>
<evidence type="ECO:0000256" key="1">
    <source>
        <dbReference type="ARBA" id="ARBA00004141"/>
    </source>
</evidence>
<feature type="transmembrane region" description="Helical" evidence="7">
    <location>
        <begin position="104"/>
        <end position="127"/>
    </location>
</feature>
<protein>
    <recommendedName>
        <fullName evidence="8">MARVEL domain-containing protein</fullName>
    </recommendedName>
</protein>
<dbReference type="PANTHER" id="PTHR22776:SF25">
    <property type="entry name" value="CKLF-LIKE MARVEL TRANSMEMBRANE DOMAIN-CONTAINING PROTEIN 6"/>
    <property type="match status" value="1"/>
</dbReference>